<feature type="transmembrane region" description="Helical" evidence="6">
    <location>
        <begin position="59"/>
        <end position="81"/>
    </location>
</feature>
<name>A0ABW1UQQ8_9LACO</name>
<dbReference type="GO" id="GO:0051301">
    <property type="term" value="P:cell division"/>
    <property type="evidence" value="ECO:0007669"/>
    <property type="project" value="UniProtKB-KW"/>
</dbReference>
<evidence type="ECO:0000259" key="8">
    <source>
        <dbReference type="Pfam" id="PF08478"/>
    </source>
</evidence>
<evidence type="ECO:0000256" key="4">
    <source>
        <dbReference type="ARBA" id="ARBA00022989"/>
    </source>
</evidence>
<keyword evidence="6" id="KW-0472">Membrane</keyword>
<dbReference type="Proteomes" id="UP001596310">
    <property type="component" value="Unassembled WGS sequence"/>
</dbReference>
<evidence type="ECO:0000313" key="9">
    <source>
        <dbReference type="EMBL" id="MFC6316324.1"/>
    </source>
</evidence>
<evidence type="ECO:0000313" key="10">
    <source>
        <dbReference type="Proteomes" id="UP001596310"/>
    </source>
</evidence>
<dbReference type="InterPro" id="IPR050487">
    <property type="entry name" value="FtsQ_DivIB"/>
</dbReference>
<organism evidence="9 10">
    <name type="scientific">Lapidilactobacillus achengensis</name>
    <dbReference type="NCBI Taxonomy" id="2486000"/>
    <lineage>
        <taxon>Bacteria</taxon>
        <taxon>Bacillati</taxon>
        <taxon>Bacillota</taxon>
        <taxon>Bacilli</taxon>
        <taxon>Lactobacillales</taxon>
        <taxon>Lactobacillaceae</taxon>
        <taxon>Lapidilactobacillus</taxon>
    </lineage>
</organism>
<evidence type="ECO:0000256" key="2">
    <source>
        <dbReference type="ARBA" id="ARBA00022618"/>
    </source>
</evidence>
<keyword evidence="4 6" id="KW-1133">Transmembrane helix</keyword>
<dbReference type="InterPro" id="IPR013685">
    <property type="entry name" value="POTRA_FtsQ_type"/>
</dbReference>
<dbReference type="RefSeq" id="WP_164511135.1">
    <property type="nucleotide sequence ID" value="NZ_JBHSSM010000029.1"/>
</dbReference>
<dbReference type="HAMAP" id="MF_00912">
    <property type="entry name" value="DivIB"/>
    <property type="match status" value="1"/>
</dbReference>
<comment type="subcellular location">
    <subcellularLocation>
        <location evidence="6">Cell membrane</location>
        <topology evidence="6">Single-pass type II membrane protein</topology>
    </subcellularLocation>
    <text evidence="6">Localizes to the division septum.</text>
</comment>
<gene>
    <name evidence="6" type="primary">divIB</name>
    <name evidence="9" type="ORF">ACFQHW_12195</name>
</gene>
<evidence type="ECO:0000256" key="1">
    <source>
        <dbReference type="ARBA" id="ARBA00022475"/>
    </source>
</evidence>
<comment type="similarity">
    <text evidence="6">Belongs to the FtsQ/DivIB family. DivIB subfamily.</text>
</comment>
<dbReference type="Gene3D" id="3.40.50.10960">
    <property type="match status" value="1"/>
</dbReference>
<sequence>MGAIAQDKSKSSITRTDPNSAIKVWETFKLKTQTRQQKHQPRPVTKKLPQYHRHRTLQIAWRLALIFLLFGTGLVGLWYYVSPYSRVALVSVSGVEITAAQDVIDASQLTTESNVLVTMAQEKQLETRLKQQLPALHSVRVVVSNWNKVALKVKEEPTVGFFAKKQGYQRIFANGKLDSQIMAKPIGNFPIYADFKPGVALNKVITLYAKIPTQIQNAISEIKSDPSKANPYRIHLYMNDGNEVVADSRTVVKRLKYYGNIVSQTSQKGIVDLEVGAFFTPFAQQK</sequence>
<dbReference type="PANTHER" id="PTHR37820:SF1">
    <property type="entry name" value="CELL DIVISION PROTEIN FTSQ"/>
    <property type="match status" value="1"/>
</dbReference>
<keyword evidence="1 6" id="KW-1003">Cell membrane</keyword>
<comment type="caution">
    <text evidence="9">The sequence shown here is derived from an EMBL/GenBank/DDBJ whole genome shotgun (WGS) entry which is preliminary data.</text>
</comment>
<comment type="function">
    <text evidence="6">Cell division protein that may be involved in stabilizing or promoting the assembly of the division complex.</text>
</comment>
<feature type="domain" description="Cell division protein FtsQ/DivIB C-terminal" evidence="7">
    <location>
        <begin position="168"/>
        <end position="273"/>
    </location>
</feature>
<proteinExistence type="inferred from homology"/>
<evidence type="ECO:0000256" key="5">
    <source>
        <dbReference type="ARBA" id="ARBA00023306"/>
    </source>
</evidence>
<dbReference type="InterPro" id="IPR026580">
    <property type="entry name" value="DivIB"/>
</dbReference>
<feature type="domain" description="POTRA" evidence="8">
    <location>
        <begin position="86"/>
        <end position="155"/>
    </location>
</feature>
<evidence type="ECO:0000259" key="7">
    <source>
        <dbReference type="Pfam" id="PF03799"/>
    </source>
</evidence>
<protein>
    <recommendedName>
        <fullName evidence="6">Cell division protein DivIB</fullName>
    </recommendedName>
</protein>
<dbReference type="Pfam" id="PF03799">
    <property type="entry name" value="FtsQ_DivIB_C"/>
    <property type="match status" value="1"/>
</dbReference>
<dbReference type="PANTHER" id="PTHR37820">
    <property type="entry name" value="CELL DIVISION PROTEIN DIVIB"/>
    <property type="match status" value="1"/>
</dbReference>
<keyword evidence="2 6" id="KW-0132">Cell division</keyword>
<keyword evidence="3 6" id="KW-0812">Transmembrane</keyword>
<keyword evidence="10" id="KW-1185">Reference proteome</keyword>
<accession>A0ABW1UQQ8</accession>
<evidence type="ECO:0000256" key="6">
    <source>
        <dbReference type="HAMAP-Rule" id="MF_00912"/>
    </source>
</evidence>
<dbReference type="EMBL" id="JBHSSM010000029">
    <property type="protein sequence ID" value="MFC6316324.1"/>
    <property type="molecule type" value="Genomic_DNA"/>
</dbReference>
<reference evidence="10" key="1">
    <citation type="journal article" date="2019" name="Int. J. Syst. Evol. Microbiol.">
        <title>The Global Catalogue of Microorganisms (GCM) 10K type strain sequencing project: providing services to taxonomists for standard genome sequencing and annotation.</title>
        <authorList>
            <consortium name="The Broad Institute Genomics Platform"/>
            <consortium name="The Broad Institute Genome Sequencing Center for Infectious Disease"/>
            <person name="Wu L."/>
            <person name="Ma J."/>
        </authorList>
    </citation>
    <scope>NUCLEOTIDE SEQUENCE [LARGE SCALE GENOMIC DNA]</scope>
    <source>
        <strain evidence="10">CCM 8897</strain>
    </source>
</reference>
<evidence type="ECO:0000256" key="3">
    <source>
        <dbReference type="ARBA" id="ARBA00022692"/>
    </source>
</evidence>
<keyword evidence="5 6" id="KW-0131">Cell cycle</keyword>
<dbReference type="Pfam" id="PF08478">
    <property type="entry name" value="POTRA_1"/>
    <property type="match status" value="1"/>
</dbReference>
<dbReference type="InterPro" id="IPR005548">
    <property type="entry name" value="Cell_div_FtsQ/DivIB_C"/>
</dbReference>